<reference evidence="8" key="1">
    <citation type="submission" date="2022-01" db="EMBL/GenBank/DDBJ databases">
        <title>Draft genome sequence of Sabulilitoribacter arenilitoris KCTC 52401.</title>
        <authorList>
            <person name="Oh J.-S."/>
        </authorList>
    </citation>
    <scope>NUCLEOTIDE SEQUENCE</scope>
    <source>
        <strain evidence="8">HMF6543</strain>
    </source>
</reference>
<keyword evidence="3 6" id="KW-0032">Aminotransferase</keyword>
<dbReference type="InterPro" id="IPR015421">
    <property type="entry name" value="PyrdxlP-dep_Trfase_major"/>
</dbReference>
<evidence type="ECO:0000256" key="6">
    <source>
        <dbReference type="RuleBase" id="RU000481"/>
    </source>
</evidence>
<evidence type="ECO:0000256" key="5">
    <source>
        <dbReference type="ARBA" id="ARBA00022898"/>
    </source>
</evidence>
<dbReference type="InterPro" id="IPR050596">
    <property type="entry name" value="AspAT/PAT-like"/>
</dbReference>
<dbReference type="SUPFAM" id="SSF53383">
    <property type="entry name" value="PLP-dependent transferases"/>
    <property type="match status" value="1"/>
</dbReference>
<proteinExistence type="inferred from homology"/>
<evidence type="ECO:0000256" key="3">
    <source>
        <dbReference type="ARBA" id="ARBA00022576"/>
    </source>
</evidence>
<dbReference type="InterPro" id="IPR015422">
    <property type="entry name" value="PyrdxlP-dep_Trfase_small"/>
</dbReference>
<sequence>MPTISKKGQLMPQSPIRKLVPFAEEAVKKGKFIYYLNIGQPDIKTPEIALQAIKNSNIDILAYSRSEGSEVYRQKISAYYKKHDIGVNHNDIIVTTGGSEALLFAFGSIMDVDDEIIIPEPFYANYNGFSTASAVKVVPVISKIEDNFALPPIEEFEKLITSKTKAILICNPGNPTGYLYSKEEIEKLAAIVKKHDLFLIADEVYREFAYDGNTHYSIMQETELEDYAIMIDSVSKRYSMCGARIGCLVSKNKTVIQTALKFAQARLSPPTLAQIASEAALDTPQSYFDDVIEEYVERRNILISELQKIDGLKVAKPKGAFYCIVELPIKNSDNFAKWLLENFDVNGETVMVAPAGGFYSTPGVGLNQIRIAYVLNKESLIKAVNIIKEALKVYKD</sequence>
<dbReference type="GO" id="GO:0006520">
    <property type="term" value="P:amino acid metabolic process"/>
    <property type="evidence" value="ECO:0007669"/>
    <property type="project" value="InterPro"/>
</dbReference>
<comment type="caution">
    <text evidence="8">The sequence shown here is derived from an EMBL/GenBank/DDBJ whole genome shotgun (WGS) entry which is preliminary data.</text>
</comment>
<dbReference type="Proteomes" id="UP001199795">
    <property type="component" value="Unassembled WGS sequence"/>
</dbReference>
<evidence type="ECO:0000313" key="9">
    <source>
        <dbReference type="Proteomes" id="UP001199795"/>
    </source>
</evidence>
<evidence type="ECO:0000259" key="7">
    <source>
        <dbReference type="Pfam" id="PF00155"/>
    </source>
</evidence>
<keyword evidence="9" id="KW-1185">Reference proteome</keyword>
<evidence type="ECO:0000313" key="8">
    <source>
        <dbReference type="EMBL" id="MCF7567210.1"/>
    </source>
</evidence>
<dbReference type="GO" id="GO:0008483">
    <property type="term" value="F:transaminase activity"/>
    <property type="evidence" value="ECO:0007669"/>
    <property type="project" value="UniProtKB-KW"/>
</dbReference>
<dbReference type="RefSeq" id="WP_237238571.1">
    <property type="nucleotide sequence ID" value="NZ_JAKKDU010000002.1"/>
</dbReference>
<organism evidence="8 9">
    <name type="scientific">Wocania arenilitoris</name>
    <dbReference type="NCBI Taxonomy" id="2044858"/>
    <lineage>
        <taxon>Bacteria</taxon>
        <taxon>Pseudomonadati</taxon>
        <taxon>Bacteroidota</taxon>
        <taxon>Flavobacteriia</taxon>
        <taxon>Flavobacteriales</taxon>
        <taxon>Flavobacteriaceae</taxon>
        <taxon>Wocania</taxon>
    </lineage>
</organism>
<dbReference type="InterPro" id="IPR015424">
    <property type="entry name" value="PyrdxlP-dep_Trfase"/>
</dbReference>
<accession>A0AAE3ENP7</accession>
<dbReference type="CDD" id="cd00609">
    <property type="entry name" value="AAT_like"/>
    <property type="match status" value="1"/>
</dbReference>
<evidence type="ECO:0000256" key="2">
    <source>
        <dbReference type="ARBA" id="ARBA00007441"/>
    </source>
</evidence>
<evidence type="ECO:0000256" key="4">
    <source>
        <dbReference type="ARBA" id="ARBA00022679"/>
    </source>
</evidence>
<dbReference type="Gene3D" id="3.90.1150.10">
    <property type="entry name" value="Aspartate Aminotransferase, domain 1"/>
    <property type="match status" value="1"/>
</dbReference>
<dbReference type="EC" id="2.6.1.-" evidence="6"/>
<dbReference type="GO" id="GO:0030170">
    <property type="term" value="F:pyridoxal phosphate binding"/>
    <property type="evidence" value="ECO:0007669"/>
    <property type="project" value="InterPro"/>
</dbReference>
<evidence type="ECO:0000256" key="1">
    <source>
        <dbReference type="ARBA" id="ARBA00001933"/>
    </source>
</evidence>
<dbReference type="PROSITE" id="PS00105">
    <property type="entry name" value="AA_TRANSFER_CLASS_1"/>
    <property type="match status" value="1"/>
</dbReference>
<keyword evidence="4 6" id="KW-0808">Transferase</keyword>
<dbReference type="InterPro" id="IPR004838">
    <property type="entry name" value="NHTrfase_class1_PyrdxlP-BS"/>
</dbReference>
<comment type="cofactor">
    <cofactor evidence="1 6">
        <name>pyridoxal 5'-phosphate</name>
        <dbReference type="ChEBI" id="CHEBI:597326"/>
    </cofactor>
</comment>
<dbReference type="InterPro" id="IPR004839">
    <property type="entry name" value="Aminotransferase_I/II_large"/>
</dbReference>
<gene>
    <name evidence="8" type="ORF">L3X37_02370</name>
</gene>
<name>A0AAE3ENP7_9FLAO</name>
<dbReference type="PANTHER" id="PTHR46383">
    <property type="entry name" value="ASPARTATE AMINOTRANSFERASE"/>
    <property type="match status" value="1"/>
</dbReference>
<dbReference type="AlphaFoldDB" id="A0AAE3ENP7"/>
<dbReference type="Gene3D" id="3.40.640.10">
    <property type="entry name" value="Type I PLP-dependent aspartate aminotransferase-like (Major domain)"/>
    <property type="match status" value="1"/>
</dbReference>
<dbReference type="PANTHER" id="PTHR46383:SF2">
    <property type="entry name" value="AMINOTRANSFERASE"/>
    <property type="match status" value="1"/>
</dbReference>
<feature type="domain" description="Aminotransferase class I/classII large" evidence="7">
    <location>
        <begin position="36"/>
        <end position="346"/>
    </location>
</feature>
<dbReference type="NCBIfam" id="NF005744">
    <property type="entry name" value="PRK07568.1"/>
    <property type="match status" value="1"/>
</dbReference>
<protein>
    <recommendedName>
        <fullName evidence="6">Aminotransferase</fullName>
        <ecNumber evidence="6">2.6.1.-</ecNumber>
    </recommendedName>
</protein>
<keyword evidence="5" id="KW-0663">Pyridoxal phosphate</keyword>
<dbReference type="Pfam" id="PF00155">
    <property type="entry name" value="Aminotran_1_2"/>
    <property type="match status" value="1"/>
</dbReference>
<comment type="similarity">
    <text evidence="2 6">Belongs to the class-I pyridoxal-phosphate-dependent aminotransferase family.</text>
</comment>
<dbReference type="EMBL" id="JAKKDU010000002">
    <property type="protein sequence ID" value="MCF7567210.1"/>
    <property type="molecule type" value="Genomic_DNA"/>
</dbReference>